<feature type="compositionally biased region" description="Low complexity" evidence="1">
    <location>
        <begin position="104"/>
        <end position="119"/>
    </location>
</feature>
<feature type="compositionally biased region" description="Low complexity" evidence="1">
    <location>
        <begin position="644"/>
        <end position="654"/>
    </location>
</feature>
<evidence type="ECO:0000256" key="1">
    <source>
        <dbReference type="SAM" id="MobiDB-lite"/>
    </source>
</evidence>
<evidence type="ECO:0000313" key="3">
    <source>
        <dbReference type="Proteomes" id="UP001430356"/>
    </source>
</evidence>
<feature type="region of interest" description="Disordered" evidence="1">
    <location>
        <begin position="276"/>
        <end position="348"/>
    </location>
</feature>
<feature type="compositionally biased region" description="Low complexity" evidence="1">
    <location>
        <begin position="1"/>
        <end position="18"/>
    </location>
</feature>
<sequence>MSGATPSASTAAAVTATPLDGVQRRRIVASTPAPLSSPYGGSTATITTAAAVGTPTHTPPATLRRSHPAATATTSSLEAATTKPGSKPSSTSASVAGTARSSLGGPSRSMASSRSPALMATQPTPHASQIGHHSSSSNDGGGERSRRRSMSQRSPLKGRLLARAYKPAPLTTTRIGALIVSNTPSTVSPVRSPRAPHALRLSPAPHGGVDRSAGARHGSRAMPLPTSLSTAEPCALYDLHHALQHRLVEELGWSLHWYLDTETEIKQLELAKELDEKGKLSSRKAKEKKPAAPAAGTAGDCGRTGAGGPTADLHGESAVADAPADGASPSTSPRYSDPNTPLQQQHHHRLDMSGRELPFSAQKSQFGVVTHRFDCSICHELSAIVRPAGAPTTRSRLNRSPLEYRLASLQRWLRKRGAESASDALLASCLSLEAQRYMAYLGVSDCWTSLFVTAGLPVVASAAATTARTPSPCPTPPPPLPLLYPATLAEAASRSDRVPLSFYVLPALCRWRCVAPLRRDRLLRESTAHPFPLSRLYTPGERRAIPLPTPRDPLLAGAAATPPPPLPPLTFFTIQQRSHLLERRRSSTRRNQMASLGESCVCDVFLVAAAGKGLGDGVAVGSSGGGGAVASVWGYVRKERSRSRTPSLPSTPSRAAHKRHSLPSGSDTVTAATAVGADHAPAAPSGELFYIASSLENYLRLGLVFGWVYGWQMCFSSGGPPPNSVIWLRLVNTSAYEAALVASRDTNP</sequence>
<gene>
    <name evidence="2" type="ORF">NESM_000764600</name>
</gene>
<feature type="region of interest" description="Disordered" evidence="1">
    <location>
        <begin position="183"/>
        <end position="219"/>
    </location>
</feature>
<feature type="region of interest" description="Disordered" evidence="1">
    <location>
        <begin position="1"/>
        <end position="165"/>
    </location>
</feature>
<reference evidence="2 3" key="1">
    <citation type="journal article" date="2021" name="MBio">
        <title>A New Model Trypanosomatid, Novymonas esmeraldas: Genomic Perception of Its 'Candidatus Pandoraea novymonadis' Endosymbiont.</title>
        <authorList>
            <person name="Zakharova A."/>
            <person name="Saura A."/>
            <person name="Butenko A."/>
            <person name="Podesvova L."/>
            <person name="Warmusova S."/>
            <person name="Kostygov A.Y."/>
            <person name="Nenarokova A."/>
            <person name="Lukes J."/>
            <person name="Opperdoes F.R."/>
            <person name="Yurchenko V."/>
        </authorList>
    </citation>
    <scope>NUCLEOTIDE SEQUENCE [LARGE SCALE GENOMIC DNA]</scope>
    <source>
        <strain evidence="2 3">E262AT.01</strain>
    </source>
</reference>
<protein>
    <submittedName>
        <fullName evidence="2">Uncharacterized protein</fullName>
    </submittedName>
</protein>
<organism evidence="2 3">
    <name type="scientific">Novymonas esmeraldas</name>
    <dbReference type="NCBI Taxonomy" id="1808958"/>
    <lineage>
        <taxon>Eukaryota</taxon>
        <taxon>Discoba</taxon>
        <taxon>Euglenozoa</taxon>
        <taxon>Kinetoplastea</taxon>
        <taxon>Metakinetoplastina</taxon>
        <taxon>Trypanosomatida</taxon>
        <taxon>Trypanosomatidae</taxon>
        <taxon>Novymonas</taxon>
    </lineage>
</organism>
<comment type="caution">
    <text evidence="2">The sequence shown here is derived from an EMBL/GenBank/DDBJ whole genome shotgun (WGS) entry which is preliminary data.</text>
</comment>
<keyword evidence="3" id="KW-1185">Reference proteome</keyword>
<dbReference type="EMBL" id="JAECZO010000131">
    <property type="protein sequence ID" value="KAK7198085.1"/>
    <property type="molecule type" value="Genomic_DNA"/>
</dbReference>
<feature type="compositionally biased region" description="Polar residues" evidence="1">
    <location>
        <begin position="328"/>
        <end position="344"/>
    </location>
</feature>
<proteinExistence type="predicted"/>
<name>A0AAW0EV06_9TRYP</name>
<dbReference type="Proteomes" id="UP001430356">
    <property type="component" value="Unassembled WGS sequence"/>
</dbReference>
<feature type="compositionally biased region" description="Low complexity" evidence="1">
    <location>
        <begin position="43"/>
        <end position="56"/>
    </location>
</feature>
<accession>A0AAW0EV06</accession>
<feature type="compositionally biased region" description="Low complexity" evidence="1">
    <location>
        <begin position="69"/>
        <end position="97"/>
    </location>
</feature>
<feature type="region of interest" description="Disordered" evidence="1">
    <location>
        <begin position="640"/>
        <end position="667"/>
    </location>
</feature>
<evidence type="ECO:0000313" key="2">
    <source>
        <dbReference type="EMBL" id="KAK7198085.1"/>
    </source>
</evidence>
<dbReference type="AlphaFoldDB" id="A0AAW0EV06"/>